<accession>A0A316G8D3</accession>
<comment type="caution">
    <text evidence="1">The sequence shown here is derived from an EMBL/GenBank/DDBJ whole genome shotgun (WGS) entry which is preliminary data.</text>
</comment>
<organism evidence="1 2">
    <name type="scientific">Silicimonas algicola</name>
    <dbReference type="NCBI Taxonomy" id="1826607"/>
    <lineage>
        <taxon>Bacteria</taxon>
        <taxon>Pseudomonadati</taxon>
        <taxon>Pseudomonadota</taxon>
        <taxon>Alphaproteobacteria</taxon>
        <taxon>Rhodobacterales</taxon>
        <taxon>Paracoccaceae</taxon>
    </lineage>
</organism>
<proteinExistence type="predicted"/>
<dbReference type="EMBL" id="QGGV01000004">
    <property type="protein sequence ID" value="PWK56455.1"/>
    <property type="molecule type" value="Genomic_DNA"/>
</dbReference>
<evidence type="ECO:0000313" key="1">
    <source>
        <dbReference type="EMBL" id="PWK56455.1"/>
    </source>
</evidence>
<evidence type="ECO:0000313" key="2">
    <source>
        <dbReference type="Proteomes" id="UP000245390"/>
    </source>
</evidence>
<gene>
    <name evidence="1" type="ORF">C8D95_104127</name>
</gene>
<protein>
    <submittedName>
        <fullName evidence="1">Glycosyl transferase family 2</fullName>
    </submittedName>
</protein>
<keyword evidence="1" id="KW-0808">Transferase</keyword>
<dbReference type="Proteomes" id="UP000245390">
    <property type="component" value="Unassembled WGS sequence"/>
</dbReference>
<dbReference type="Pfam" id="PF13704">
    <property type="entry name" value="Glyco_tranf_2_4"/>
    <property type="match status" value="1"/>
</dbReference>
<dbReference type="GO" id="GO:0016740">
    <property type="term" value="F:transferase activity"/>
    <property type="evidence" value="ECO:0007669"/>
    <property type="project" value="UniProtKB-KW"/>
</dbReference>
<dbReference type="AlphaFoldDB" id="A0A316G8D3"/>
<keyword evidence="2" id="KW-1185">Reference proteome</keyword>
<reference evidence="1 2" key="1">
    <citation type="submission" date="2018-05" db="EMBL/GenBank/DDBJ databases">
        <title>Genomic Encyclopedia of Type Strains, Phase IV (KMG-IV): sequencing the most valuable type-strain genomes for metagenomic binning, comparative biology and taxonomic classification.</title>
        <authorList>
            <person name="Goeker M."/>
        </authorList>
    </citation>
    <scope>NUCLEOTIDE SEQUENCE [LARGE SCALE GENOMIC DNA]</scope>
    <source>
        <strain evidence="1 2">DSM 103371</strain>
    </source>
</reference>
<name>A0A316G8D3_9RHOB</name>
<sequence>MRVERRRWQVRAIRKRRELEVVADRTSSVPNGAVLAFVTIRNEKPRLPYFLSYYRRLGIGHFFVVDNGSDDGGIDLLSSEPDVSIWRTEASYRKSRFGTDWLNWLRFRHGHGRWTLTVDPDEFLIYPFCDSRPVAALCDWLDQSGIRSFGTLLLDMYPKGQPSEHPYEPGDDPFRIAAWFDAGNYQFSKNPKYGNLWIQGGPRARVFFEGAPEAAPSLNKIPLVRWDRRFAYVSSTHMLLPRGLNQVYDEAGGEKLSGCLLHAKFLNDFDAKAAEETHRREHFARGREYDAYHLKTQGENGLWCEWSERYINWRQLEQLGLMSKGNWA</sequence>